<evidence type="ECO:0000313" key="7">
    <source>
        <dbReference type="Proteomes" id="UP000589292"/>
    </source>
</evidence>
<protein>
    <submittedName>
        <fullName evidence="6">Flavin reductase family protein</fullName>
    </submittedName>
</protein>
<evidence type="ECO:0000256" key="1">
    <source>
        <dbReference type="ARBA" id="ARBA00001917"/>
    </source>
</evidence>
<evidence type="ECO:0000313" key="6">
    <source>
        <dbReference type="EMBL" id="MBA1374775.1"/>
    </source>
</evidence>
<evidence type="ECO:0000259" key="5">
    <source>
        <dbReference type="SMART" id="SM00903"/>
    </source>
</evidence>
<comment type="similarity">
    <text evidence="4">Belongs to the flavoredoxin family.</text>
</comment>
<name>A0A7V8REG1_9SPHN</name>
<evidence type="ECO:0000256" key="3">
    <source>
        <dbReference type="ARBA" id="ARBA00022643"/>
    </source>
</evidence>
<feature type="domain" description="Flavin reductase like" evidence="5">
    <location>
        <begin position="19"/>
        <end position="167"/>
    </location>
</feature>
<keyword evidence="2" id="KW-0285">Flavoprotein</keyword>
<reference evidence="6 7" key="1">
    <citation type="journal article" date="1994" name="Int. J. Syst. Bacteriol.">
        <title>Phylogenetic positions of novel aerobic, bacteriochlorophyll a-containing bacteria and description of Roseococcus thiosulfatophilus gen. nov., sp. nov., Erythromicrobium ramosum gen. nov., sp. nov., and Erythrobacter litoralis sp. nov.</title>
        <authorList>
            <person name="Yurkov V."/>
            <person name="Stackebrandt E."/>
            <person name="Holmes A."/>
            <person name="Fuerst J.A."/>
            <person name="Hugenholtz P."/>
            <person name="Golecki J."/>
            <person name="Gad'on N."/>
            <person name="Gorlenko V.M."/>
            <person name="Kompantseva E.I."/>
            <person name="Drews G."/>
        </authorList>
    </citation>
    <scope>NUCLEOTIDE SEQUENCE [LARGE SCALE GENOMIC DNA]</scope>
    <source>
        <strain evidence="6 7">KR-99</strain>
    </source>
</reference>
<organism evidence="6 7">
    <name type="scientific">Sphingomonas ursincola</name>
    <dbReference type="NCBI Taxonomy" id="56361"/>
    <lineage>
        <taxon>Bacteria</taxon>
        <taxon>Pseudomonadati</taxon>
        <taxon>Pseudomonadota</taxon>
        <taxon>Alphaproteobacteria</taxon>
        <taxon>Sphingomonadales</taxon>
        <taxon>Sphingomonadaceae</taxon>
        <taxon>Sphingomonas</taxon>
    </lineage>
</organism>
<accession>A0A7V8REG1</accession>
<comment type="cofactor">
    <cofactor evidence="1">
        <name>FMN</name>
        <dbReference type="ChEBI" id="CHEBI:58210"/>
    </cofactor>
</comment>
<dbReference type="SMART" id="SM00903">
    <property type="entry name" value="Flavin_Reduct"/>
    <property type="match status" value="1"/>
</dbReference>
<dbReference type="AlphaFoldDB" id="A0A7V8REG1"/>
<keyword evidence="3" id="KW-0288">FMN</keyword>
<dbReference type="InterPro" id="IPR002563">
    <property type="entry name" value="Flavin_Rdtase-like_dom"/>
</dbReference>
<dbReference type="SUPFAM" id="SSF50475">
    <property type="entry name" value="FMN-binding split barrel"/>
    <property type="match status" value="1"/>
</dbReference>
<dbReference type="Gene3D" id="2.30.110.10">
    <property type="entry name" value="Electron Transport, Fmn-binding Protein, Chain A"/>
    <property type="match status" value="1"/>
</dbReference>
<comment type="caution">
    <text evidence="6">The sequence shown here is derived from an EMBL/GenBank/DDBJ whole genome shotgun (WGS) entry which is preliminary data.</text>
</comment>
<keyword evidence="7" id="KW-1185">Reference proteome</keyword>
<dbReference type="GO" id="GO:0010181">
    <property type="term" value="F:FMN binding"/>
    <property type="evidence" value="ECO:0007669"/>
    <property type="project" value="InterPro"/>
</dbReference>
<dbReference type="InterPro" id="IPR012349">
    <property type="entry name" value="Split_barrel_FMN-bd"/>
</dbReference>
<dbReference type="Pfam" id="PF01613">
    <property type="entry name" value="Flavin_Reduct"/>
    <property type="match status" value="1"/>
</dbReference>
<dbReference type="PANTHER" id="PTHR33798:SF5">
    <property type="entry name" value="FLAVIN REDUCTASE LIKE DOMAIN-CONTAINING PROTEIN"/>
    <property type="match status" value="1"/>
</dbReference>
<dbReference type="Proteomes" id="UP000589292">
    <property type="component" value="Unassembled WGS sequence"/>
</dbReference>
<dbReference type="PANTHER" id="PTHR33798">
    <property type="entry name" value="FLAVOPROTEIN OXYGENASE"/>
    <property type="match status" value="1"/>
</dbReference>
<evidence type="ECO:0000256" key="2">
    <source>
        <dbReference type="ARBA" id="ARBA00022630"/>
    </source>
</evidence>
<gene>
    <name evidence="6" type="ORF">FG486_10515</name>
</gene>
<dbReference type="GO" id="GO:0016646">
    <property type="term" value="F:oxidoreductase activity, acting on the CH-NH group of donors, NAD or NADP as acceptor"/>
    <property type="evidence" value="ECO:0007669"/>
    <property type="project" value="UniProtKB-ARBA"/>
</dbReference>
<dbReference type="RefSeq" id="WP_066280918.1">
    <property type="nucleotide sequence ID" value="NZ_BAAAGB010000001.1"/>
</dbReference>
<sequence>MEFDLRALEVAKRYKLLASSITPRPIAWVTSRSADGIHNAAPYSFFNMMGSDPPTVVLGLMLRPEGGLKDSAVNITTTGEFVINLVCEADAEAMNLTCIDAPPEVDECALAGLELLPSRLVGPPRIASAPVSLECRVLETVYPGGEGGQVIVIGEVLMAHVADRFVLDADRCHLDTLAMGLIGRVHGAGWYVRMTDLFQMDRPVWPAEAPGLEA</sequence>
<dbReference type="EMBL" id="VDES01000002">
    <property type="protein sequence ID" value="MBA1374775.1"/>
    <property type="molecule type" value="Genomic_DNA"/>
</dbReference>
<proteinExistence type="inferred from homology"/>
<evidence type="ECO:0000256" key="4">
    <source>
        <dbReference type="ARBA" id="ARBA00038054"/>
    </source>
</evidence>